<evidence type="ECO:0000256" key="1">
    <source>
        <dbReference type="ARBA" id="ARBA00005254"/>
    </source>
</evidence>
<dbReference type="CDD" id="cd06558">
    <property type="entry name" value="crotonase-like"/>
    <property type="match status" value="1"/>
</dbReference>
<comment type="similarity">
    <text evidence="1">Belongs to the enoyl-CoA hydratase/isomerase family.</text>
</comment>
<organism evidence="2 3">
    <name type="scientific">Candidatus Coxiella mudrowiae</name>
    <dbReference type="NCBI Taxonomy" id="2054173"/>
    <lineage>
        <taxon>Bacteria</taxon>
        <taxon>Pseudomonadati</taxon>
        <taxon>Pseudomonadota</taxon>
        <taxon>Gammaproteobacteria</taxon>
        <taxon>Legionellales</taxon>
        <taxon>Coxiellaceae</taxon>
        <taxon>Coxiella</taxon>
    </lineage>
</organism>
<protein>
    <submittedName>
        <fullName evidence="2">Methylglutaconyl-CoA hydratase</fullName>
    </submittedName>
</protein>
<dbReference type="SUPFAM" id="SSF52096">
    <property type="entry name" value="ClpP/crotonase"/>
    <property type="match status" value="1"/>
</dbReference>
<dbReference type="Gene3D" id="1.10.12.10">
    <property type="entry name" value="Lyase 2-enoyl-coa Hydratase, Chain A, domain 2"/>
    <property type="match status" value="1"/>
</dbReference>
<dbReference type="Gene3D" id="3.90.226.10">
    <property type="entry name" value="2-enoyl-CoA Hydratase, Chain A, domain 1"/>
    <property type="match status" value="1"/>
</dbReference>
<dbReference type="Proteomes" id="UP000063965">
    <property type="component" value="Chromosome"/>
</dbReference>
<dbReference type="PANTHER" id="PTHR42964:SF1">
    <property type="entry name" value="POLYKETIDE BIOSYNTHESIS ENOYL-COA HYDRATASE PKSH-RELATED"/>
    <property type="match status" value="1"/>
</dbReference>
<reference evidence="2 3" key="1">
    <citation type="journal article" date="2015" name="Genome Biol. Evol.">
        <title>Distinctive Genome Reduction Rates Revealed by Genomic Analyses of Two Coxiella-Like Endosymbionts in Ticks.</title>
        <authorList>
            <person name="Gottlieb Y."/>
            <person name="Lalzar I."/>
            <person name="Klasson L."/>
        </authorList>
    </citation>
    <scope>NUCLEOTIDE SEQUENCE [LARGE SCALE GENOMIC DNA]</scope>
    <source>
        <strain evidence="2 3">CRt</strain>
    </source>
</reference>
<accession>A0ABN4HTD5</accession>
<dbReference type="RefSeq" id="WP_048875303.1">
    <property type="nucleotide sequence ID" value="NZ_CP011126.1"/>
</dbReference>
<dbReference type="Pfam" id="PF00378">
    <property type="entry name" value="ECH_1"/>
    <property type="match status" value="1"/>
</dbReference>
<name>A0ABN4HTD5_9COXI</name>
<evidence type="ECO:0000313" key="3">
    <source>
        <dbReference type="Proteomes" id="UP000063965"/>
    </source>
</evidence>
<dbReference type="InterPro" id="IPR014748">
    <property type="entry name" value="Enoyl-CoA_hydra_C"/>
</dbReference>
<proteinExistence type="inferred from homology"/>
<keyword evidence="3" id="KW-1185">Reference proteome</keyword>
<dbReference type="InterPro" id="IPR029045">
    <property type="entry name" value="ClpP/crotonase-like_dom_sf"/>
</dbReference>
<sequence>MNEFTYIRQRYEENIGLITFNRPEKHNAFDEQFISELKQALQQANHEETCQVIIINAEGTNFCAGADLNWMKRMAKFTREENEADALAFAHLLQLINHLSKPNIALVQGNIIGGGIGLIACCDVVIASTDAKFCFSEVKLGLTPTTIAPYIIRAIGYNATRRYFLTAEFFNALEAQKLGLLHHVVNQNELLTTGKNLAKLIIQNGPQALYQVKQLLNNLYPINETVISQTAALLATIRSSKEAQDRIQVFLKNKV</sequence>
<dbReference type="InterPro" id="IPR001753">
    <property type="entry name" value="Enoyl-CoA_hydra/iso"/>
</dbReference>
<dbReference type="EMBL" id="CP011126">
    <property type="protein sequence ID" value="AKQ33681.1"/>
    <property type="molecule type" value="Genomic_DNA"/>
</dbReference>
<gene>
    <name evidence="2" type="ORF">CleRT_09740</name>
</gene>
<evidence type="ECO:0000313" key="2">
    <source>
        <dbReference type="EMBL" id="AKQ33681.1"/>
    </source>
</evidence>
<dbReference type="InterPro" id="IPR051683">
    <property type="entry name" value="Enoyl-CoA_Hydratase/Isomerase"/>
</dbReference>
<dbReference type="PANTHER" id="PTHR42964">
    <property type="entry name" value="ENOYL-COA HYDRATASE"/>
    <property type="match status" value="1"/>
</dbReference>